<sequence length="49" mass="5744">QQTKTYIHHMVTLDVYTSPAKCNQYNTLFLDEILVKYSINNNIKQNNSP</sequence>
<proteinExistence type="predicted"/>
<evidence type="ECO:0000313" key="1">
    <source>
        <dbReference type="EMBL" id="HAE5324471.1"/>
    </source>
</evidence>
<dbReference type="AlphaFoldDB" id="A0A732SUD7"/>
<accession>A0A732SUD7</accession>
<comment type="caution">
    <text evidence="1">The sequence shown here is derived from an EMBL/GenBank/DDBJ whole genome shotgun (WGS) entry which is preliminary data.</text>
</comment>
<name>A0A732SUD7_SALET</name>
<organism evidence="1">
    <name type="scientific">Salmonella enterica subsp. enterica serovar Heidelberg</name>
    <dbReference type="NCBI Taxonomy" id="611"/>
    <lineage>
        <taxon>Bacteria</taxon>
        <taxon>Pseudomonadati</taxon>
        <taxon>Pseudomonadota</taxon>
        <taxon>Gammaproteobacteria</taxon>
        <taxon>Enterobacterales</taxon>
        <taxon>Enterobacteriaceae</taxon>
        <taxon>Salmonella</taxon>
    </lineage>
</organism>
<feature type="non-terminal residue" evidence="1">
    <location>
        <position position="1"/>
    </location>
</feature>
<dbReference type="EMBL" id="DAASFQ010000024">
    <property type="protein sequence ID" value="HAE5324471.1"/>
    <property type="molecule type" value="Genomic_DNA"/>
</dbReference>
<reference evidence="1" key="2">
    <citation type="submission" date="2018-07" db="EMBL/GenBank/DDBJ databases">
        <authorList>
            <consortium name="NCBI Pathogen Detection Project"/>
        </authorList>
    </citation>
    <scope>NUCLEOTIDE SEQUENCE</scope>
    <source>
        <strain evidence="1">ID100344</strain>
    </source>
</reference>
<gene>
    <name evidence="1" type="ORF">G4H42_004418</name>
</gene>
<reference evidence="1" key="1">
    <citation type="journal article" date="2018" name="Genome Biol.">
        <title>SKESA: strategic k-mer extension for scrupulous assemblies.</title>
        <authorList>
            <person name="Souvorov A."/>
            <person name="Agarwala R."/>
            <person name="Lipman D.J."/>
        </authorList>
    </citation>
    <scope>NUCLEOTIDE SEQUENCE</scope>
    <source>
        <strain evidence="1">ID100344</strain>
    </source>
</reference>
<protein>
    <submittedName>
        <fullName evidence="1">Uncharacterized protein</fullName>
    </submittedName>
</protein>